<dbReference type="Proteomes" id="UP000294480">
    <property type="component" value="Unassembled WGS sequence"/>
</dbReference>
<evidence type="ECO:0000313" key="2">
    <source>
        <dbReference type="Proteomes" id="UP000294480"/>
    </source>
</evidence>
<keyword evidence="2" id="KW-1185">Reference proteome</keyword>
<dbReference type="PIRSF" id="PIRSF020565">
    <property type="entry name" value="3Ho_Ac_ACP_DH_prd"/>
    <property type="match status" value="1"/>
</dbReference>
<dbReference type="Pfam" id="PF22817">
    <property type="entry name" value="ApeP-like"/>
    <property type="match status" value="1"/>
</dbReference>
<dbReference type="InterPro" id="IPR029069">
    <property type="entry name" value="HotDog_dom_sf"/>
</dbReference>
<dbReference type="EMBL" id="SNZE01000017">
    <property type="protein sequence ID" value="TDR30739.1"/>
    <property type="molecule type" value="Genomic_DNA"/>
</dbReference>
<dbReference type="Gene3D" id="3.10.129.10">
    <property type="entry name" value="Hotdog Thioesterase"/>
    <property type="match status" value="1"/>
</dbReference>
<dbReference type="AlphaFoldDB" id="A0A4V3DJQ8"/>
<dbReference type="SUPFAM" id="SSF54637">
    <property type="entry name" value="Thioesterase/thiol ester dehydrase-isomerase"/>
    <property type="match status" value="1"/>
</dbReference>
<evidence type="ECO:0000313" key="1">
    <source>
        <dbReference type="EMBL" id="TDR30739.1"/>
    </source>
</evidence>
<accession>A0A4V3DJQ8</accession>
<organism evidence="1 2">
    <name type="scientific">Hydromonas duriensis</name>
    <dbReference type="NCBI Taxonomy" id="1527608"/>
    <lineage>
        <taxon>Bacteria</taxon>
        <taxon>Pseudomonadati</taxon>
        <taxon>Pseudomonadota</taxon>
        <taxon>Betaproteobacteria</taxon>
        <taxon>Burkholderiales</taxon>
        <taxon>Burkholderiaceae</taxon>
        <taxon>Hydromonas</taxon>
    </lineage>
</organism>
<protein>
    <submittedName>
        <fullName evidence="1">Putative hotdog family 3-hydroxylacyl-ACP dehydratase</fullName>
    </submittedName>
</protein>
<comment type="caution">
    <text evidence="1">The sequence shown here is derived from an EMBL/GenBank/DDBJ whole genome shotgun (WGS) entry which is preliminary data.</text>
</comment>
<dbReference type="InterPro" id="IPR016776">
    <property type="entry name" value="ApeP-like_dehydratase"/>
</dbReference>
<name>A0A4V3DJQ8_9BURK</name>
<sequence>MTNSPTLPCPAHPYIPHESPMALVDAIVSCDDNKITTEIYLDESHLFAQNQKIPTYVGIEFMAQSAAAWSGFNARANLINNEYHAPIGYLLGTREFMCFTPYFKVGDTLTVSCECLLQSSEGLGSFDCQVVNQDGQLLAQARLSVYQPNATNTNT</sequence>
<proteinExistence type="predicted"/>
<reference evidence="1 2" key="1">
    <citation type="submission" date="2019-03" db="EMBL/GenBank/DDBJ databases">
        <title>Genomic Encyclopedia of Type Strains, Phase IV (KMG-IV): sequencing the most valuable type-strain genomes for metagenomic binning, comparative biology and taxonomic classification.</title>
        <authorList>
            <person name="Goeker M."/>
        </authorList>
    </citation>
    <scope>NUCLEOTIDE SEQUENCE [LARGE SCALE GENOMIC DNA]</scope>
    <source>
        <strain evidence="1 2">DSM 102852</strain>
    </source>
</reference>
<gene>
    <name evidence="1" type="ORF">DFR44_11718</name>
</gene>